<keyword evidence="10" id="KW-0539">Nucleus</keyword>
<comment type="function">
    <text evidence="11">Recruits TFIIH to the initiation complex and stimulates the RNA polymerase II C-terminal domain kinase and DNA-dependent ATPase activities of TFIIH. Both TFIIH and TFIIE are required for promoter clearance by RNA polymerase.</text>
</comment>
<protein>
    <recommendedName>
        <fullName evidence="13">General transcription factor IIE subunit 1</fullName>
    </recommendedName>
    <alternativeName>
        <fullName evidence="14">Transcription initiation factor IIE subunit alpha</fullName>
    </alternativeName>
</protein>
<dbReference type="Pfam" id="PF02002">
    <property type="entry name" value="TFIIE_alpha"/>
    <property type="match status" value="1"/>
</dbReference>
<dbReference type="GO" id="GO:0008270">
    <property type="term" value="F:zinc ion binding"/>
    <property type="evidence" value="ECO:0007669"/>
    <property type="project" value="UniProtKB-KW"/>
</dbReference>
<dbReference type="PANTHER" id="PTHR13097">
    <property type="entry name" value="TRANSCRIPTION INITIATION FACTOR IIE, ALPHA SUBUNIT"/>
    <property type="match status" value="1"/>
</dbReference>
<keyword evidence="8" id="KW-0805">Transcription regulation</keyword>
<feature type="domain" description="HTH TFE/IIEalpha-type" evidence="15">
    <location>
        <begin position="13"/>
        <end position="103"/>
    </location>
</feature>
<dbReference type="Proteomes" id="UP000014500">
    <property type="component" value="Unassembled WGS sequence"/>
</dbReference>
<organism evidence="16 17">
    <name type="scientific">Strigamia maritima</name>
    <name type="common">European centipede</name>
    <name type="synonym">Geophilus maritimus</name>
    <dbReference type="NCBI Taxonomy" id="126957"/>
    <lineage>
        <taxon>Eukaryota</taxon>
        <taxon>Metazoa</taxon>
        <taxon>Ecdysozoa</taxon>
        <taxon>Arthropoda</taxon>
        <taxon>Myriapoda</taxon>
        <taxon>Chilopoda</taxon>
        <taxon>Pleurostigmophora</taxon>
        <taxon>Geophilomorpha</taxon>
        <taxon>Linotaeniidae</taxon>
        <taxon>Strigamia</taxon>
    </lineage>
</organism>
<evidence type="ECO:0000256" key="8">
    <source>
        <dbReference type="ARBA" id="ARBA00023015"/>
    </source>
</evidence>
<reference evidence="16" key="2">
    <citation type="submission" date="2015-02" db="UniProtKB">
        <authorList>
            <consortium name="EnsemblMetazoa"/>
        </authorList>
    </citation>
    <scope>IDENTIFICATION</scope>
</reference>
<name>T1J924_STRMM</name>
<dbReference type="EMBL" id="JH431968">
    <property type="status" value="NOT_ANNOTATED_CDS"/>
    <property type="molecule type" value="Genomic_DNA"/>
</dbReference>
<evidence type="ECO:0000256" key="12">
    <source>
        <dbReference type="ARBA" id="ARBA00065242"/>
    </source>
</evidence>
<dbReference type="PANTHER" id="PTHR13097:SF7">
    <property type="entry name" value="GENERAL TRANSCRIPTION FACTOR IIE SUBUNIT 1"/>
    <property type="match status" value="1"/>
</dbReference>
<dbReference type="Gene3D" id="3.30.40.10">
    <property type="entry name" value="Zinc/RING finger domain, C3HC4 (zinc finger)"/>
    <property type="match status" value="1"/>
</dbReference>
<keyword evidence="17" id="KW-1185">Reference proteome</keyword>
<dbReference type="SMART" id="SM00531">
    <property type="entry name" value="TFIIE"/>
    <property type="match status" value="1"/>
</dbReference>
<dbReference type="InterPro" id="IPR002853">
    <property type="entry name" value="TFIIE_asu"/>
</dbReference>
<dbReference type="AlphaFoldDB" id="T1J924"/>
<evidence type="ECO:0000313" key="17">
    <source>
        <dbReference type="Proteomes" id="UP000014500"/>
    </source>
</evidence>
<dbReference type="Gene3D" id="6.10.140.1250">
    <property type="match status" value="1"/>
</dbReference>
<dbReference type="InterPro" id="IPR024550">
    <property type="entry name" value="TFIIEa/SarR/Rpc3_HTH_dom"/>
</dbReference>
<keyword evidence="9" id="KW-0804">Transcription</keyword>
<dbReference type="InterPro" id="IPR013083">
    <property type="entry name" value="Znf_RING/FYVE/PHD"/>
</dbReference>
<evidence type="ECO:0000256" key="2">
    <source>
        <dbReference type="ARBA" id="ARBA00008947"/>
    </source>
</evidence>
<comment type="similarity">
    <text evidence="2">Belongs to the TFIIE alpha subunit family.</text>
</comment>
<evidence type="ECO:0000256" key="6">
    <source>
        <dbReference type="ARBA" id="ARBA00022833"/>
    </source>
</evidence>
<keyword evidence="5" id="KW-0863">Zinc-finger</keyword>
<dbReference type="GO" id="GO:0005673">
    <property type="term" value="C:transcription factor TFIIE complex"/>
    <property type="evidence" value="ECO:0007669"/>
    <property type="project" value="TreeGrafter"/>
</dbReference>
<evidence type="ECO:0000256" key="14">
    <source>
        <dbReference type="ARBA" id="ARBA00080958"/>
    </source>
</evidence>
<evidence type="ECO:0000256" key="7">
    <source>
        <dbReference type="ARBA" id="ARBA00022990"/>
    </source>
</evidence>
<dbReference type="PhylomeDB" id="T1J924"/>
<dbReference type="Pfam" id="PF11521">
    <property type="entry name" value="TFIIE-A_C"/>
    <property type="match status" value="1"/>
</dbReference>
<dbReference type="HOGENOM" id="CLU_051021_1_0_1"/>
<reference evidence="17" key="1">
    <citation type="submission" date="2011-05" db="EMBL/GenBank/DDBJ databases">
        <authorList>
            <person name="Richards S.R."/>
            <person name="Qu J."/>
            <person name="Jiang H."/>
            <person name="Jhangiani S.N."/>
            <person name="Agravi P."/>
            <person name="Goodspeed R."/>
            <person name="Gross S."/>
            <person name="Mandapat C."/>
            <person name="Jackson L."/>
            <person name="Mathew T."/>
            <person name="Pu L."/>
            <person name="Thornton R."/>
            <person name="Saada N."/>
            <person name="Wilczek-Boney K.B."/>
            <person name="Lee S."/>
            <person name="Kovar C."/>
            <person name="Wu Y."/>
            <person name="Scherer S.E."/>
            <person name="Worley K.C."/>
            <person name="Muzny D.M."/>
            <person name="Gibbs R."/>
        </authorList>
    </citation>
    <scope>NUCLEOTIDE SEQUENCE</scope>
    <source>
        <strain evidence="17">Brora</strain>
    </source>
</reference>
<evidence type="ECO:0000256" key="1">
    <source>
        <dbReference type="ARBA" id="ARBA00004123"/>
    </source>
</evidence>
<evidence type="ECO:0000256" key="4">
    <source>
        <dbReference type="ARBA" id="ARBA00022723"/>
    </source>
</evidence>
<keyword evidence="7" id="KW-0007">Acetylation</keyword>
<keyword evidence="6" id="KW-0862">Zinc</keyword>
<dbReference type="EnsemblMetazoa" id="SMAR010215-RA">
    <property type="protein sequence ID" value="SMAR010215-PA"/>
    <property type="gene ID" value="SMAR010215"/>
</dbReference>
<evidence type="ECO:0000256" key="13">
    <source>
        <dbReference type="ARBA" id="ARBA00073913"/>
    </source>
</evidence>
<keyword evidence="4" id="KW-0479">Metal-binding</keyword>
<dbReference type="FunFam" id="3.30.40.10:FF:000087">
    <property type="entry name" value="General transcription factor IIE subunit 1"/>
    <property type="match status" value="1"/>
</dbReference>
<evidence type="ECO:0000256" key="10">
    <source>
        <dbReference type="ARBA" id="ARBA00023242"/>
    </source>
</evidence>
<comment type="subcellular location">
    <subcellularLocation>
        <location evidence="1">Nucleus</location>
    </subcellularLocation>
</comment>
<evidence type="ECO:0000259" key="15">
    <source>
        <dbReference type="PROSITE" id="PS51344"/>
    </source>
</evidence>
<sequence length="389" mass="44783">MDVEVVTEVPSCLKRLARMVVRGFYSMEYRLIIEMLVRHPCIKEDDLVDLLKFERKQLRTYIAQLKLDQFIKVRLKMETGPDGKATRQNYYFINYKIFVNIVKYKLDLMRRKIETEERDSTSRASFKCPQCQKLFTDLDVNMLFDAMTNEFRCTYCNSVVEEDESSLPKQDSRLFLAKYNDCFKPTFLLLHEAEFIRLAPEILEPEPTDMSHIIKREVKTHSAADGKGEKVTWSGDATRHRDFNFEQDVTISFGESSQAASSSQPKKERPIWMVESTVIDAAKPEASAWPKEEAVTATVPQTSEQDNIMQVLLVHEKKNAASGAFIPKASTNQVEIMDDDDDDEDTMITIGNLKVPLNAVTNELINKMTPAEKDNYIKLSQEAYANMYD</sequence>
<dbReference type="eggNOG" id="KOG2593">
    <property type="taxonomic scope" value="Eukaryota"/>
</dbReference>
<evidence type="ECO:0000256" key="9">
    <source>
        <dbReference type="ARBA" id="ARBA00023163"/>
    </source>
</evidence>
<evidence type="ECO:0000256" key="5">
    <source>
        <dbReference type="ARBA" id="ARBA00022771"/>
    </source>
</evidence>
<dbReference type="PROSITE" id="PS51344">
    <property type="entry name" value="HTH_TFE_IIE"/>
    <property type="match status" value="1"/>
</dbReference>
<dbReference type="InterPro" id="IPR021600">
    <property type="entry name" value="TFIIE_asu_C"/>
</dbReference>
<keyword evidence="3" id="KW-0597">Phosphoprotein</keyword>
<dbReference type="OMA" id="PAWMVHS"/>
<dbReference type="InterPro" id="IPR039997">
    <property type="entry name" value="TFE"/>
</dbReference>
<dbReference type="STRING" id="126957.T1J924"/>
<evidence type="ECO:0000256" key="3">
    <source>
        <dbReference type="ARBA" id="ARBA00022553"/>
    </source>
</evidence>
<evidence type="ECO:0000313" key="16">
    <source>
        <dbReference type="EnsemblMetazoa" id="SMAR010215-PA"/>
    </source>
</evidence>
<proteinExistence type="inferred from homology"/>
<dbReference type="InterPro" id="IPR017919">
    <property type="entry name" value="TFIIE/TFIIEa_HTH"/>
</dbReference>
<dbReference type="SUPFAM" id="SSF57783">
    <property type="entry name" value="Zinc beta-ribbon"/>
    <property type="match status" value="1"/>
</dbReference>
<accession>T1J924</accession>
<dbReference type="GO" id="GO:0006367">
    <property type="term" value="P:transcription initiation at RNA polymerase II promoter"/>
    <property type="evidence" value="ECO:0007669"/>
    <property type="project" value="InterPro"/>
</dbReference>
<comment type="subunit">
    <text evidence="12">Tetramer of two alpha and two beta chains. Interacts with TAF6/TAFII80. Interacts with ATF7IP. Interacts with SND1. Part of TBP-based Pol II pre-initiation complex (PIC), in which Pol II core assembles with general transcription factors and other specific initiation factors including GTF2E1, GTF2E2, GTF2F1, GTF2F2, TCEA1, ERCC2, ERCC3, GTF2H2, GTF2H3, GTF2H4, GTF2H5, GTF2A1, GTF2A2, GTF2B and TBP; this large multi-subunit PIC complex mediates DNA unwinding and targets Pol II core to the transcription start site where the first phosphodiester bond forms.</text>
</comment>
<evidence type="ECO:0000256" key="11">
    <source>
        <dbReference type="ARBA" id="ARBA00025581"/>
    </source>
</evidence>